<organism evidence="1 2">
    <name type="scientific">Modicella reniformis</name>
    <dbReference type="NCBI Taxonomy" id="1440133"/>
    <lineage>
        <taxon>Eukaryota</taxon>
        <taxon>Fungi</taxon>
        <taxon>Fungi incertae sedis</taxon>
        <taxon>Mucoromycota</taxon>
        <taxon>Mortierellomycotina</taxon>
        <taxon>Mortierellomycetes</taxon>
        <taxon>Mortierellales</taxon>
        <taxon>Mortierellaceae</taxon>
        <taxon>Modicella</taxon>
    </lineage>
</organism>
<evidence type="ECO:0000313" key="1">
    <source>
        <dbReference type="EMBL" id="KAF9955728.1"/>
    </source>
</evidence>
<proteinExistence type="predicted"/>
<comment type="caution">
    <text evidence="1">The sequence shown here is derived from an EMBL/GenBank/DDBJ whole genome shotgun (WGS) entry which is preliminary data.</text>
</comment>
<dbReference type="Proteomes" id="UP000749646">
    <property type="component" value="Unassembled WGS sequence"/>
</dbReference>
<reference evidence="1" key="1">
    <citation type="journal article" date="2020" name="Fungal Divers.">
        <title>Resolving the Mortierellaceae phylogeny through synthesis of multi-gene phylogenetics and phylogenomics.</title>
        <authorList>
            <person name="Vandepol N."/>
            <person name="Liber J."/>
            <person name="Desiro A."/>
            <person name="Na H."/>
            <person name="Kennedy M."/>
            <person name="Barry K."/>
            <person name="Grigoriev I.V."/>
            <person name="Miller A.N."/>
            <person name="O'Donnell K."/>
            <person name="Stajich J.E."/>
            <person name="Bonito G."/>
        </authorList>
    </citation>
    <scope>NUCLEOTIDE SEQUENCE</scope>
    <source>
        <strain evidence="1">MES-2147</strain>
    </source>
</reference>
<name>A0A9P6J0D0_9FUNG</name>
<evidence type="ECO:0000313" key="2">
    <source>
        <dbReference type="Proteomes" id="UP000749646"/>
    </source>
</evidence>
<keyword evidence="2" id="KW-1185">Reference proteome</keyword>
<sequence>MDEVDLMLFVVVWISRPAFPSQVRLGAVAPVLGAVGIVVDEEACETALDNETERRPGTVTRARIYRIGLTILIHDEDRLDKGQVLHNLWICSRLKSHNLDAEGAFLEKQTELMVHDHSRDVVQSHLHASNLPGVQAIAAGASISTDPVDPWTPTLGLVASVVIPVV</sequence>
<protein>
    <submittedName>
        <fullName evidence="1">Uncharacterized protein</fullName>
    </submittedName>
</protein>
<dbReference type="EMBL" id="JAAAHW010006738">
    <property type="protein sequence ID" value="KAF9955728.1"/>
    <property type="molecule type" value="Genomic_DNA"/>
</dbReference>
<gene>
    <name evidence="1" type="ORF">BGZ65_003202</name>
</gene>
<accession>A0A9P6J0D0</accession>
<dbReference type="AlphaFoldDB" id="A0A9P6J0D0"/>